<evidence type="ECO:0000313" key="1">
    <source>
        <dbReference type="EMBL" id="ARU62572.1"/>
    </source>
</evidence>
<accession>A0A1Y0IPQ0</accession>
<proteinExistence type="predicted"/>
<evidence type="ECO:0000313" key="2">
    <source>
        <dbReference type="Proteomes" id="UP000195437"/>
    </source>
</evidence>
<organism evidence="1 2">
    <name type="scientific">Tumebacillus avium</name>
    <dbReference type="NCBI Taxonomy" id="1903704"/>
    <lineage>
        <taxon>Bacteria</taxon>
        <taxon>Bacillati</taxon>
        <taxon>Bacillota</taxon>
        <taxon>Bacilli</taxon>
        <taxon>Bacillales</taxon>
        <taxon>Alicyclobacillaceae</taxon>
        <taxon>Tumebacillus</taxon>
    </lineage>
</organism>
<dbReference type="Proteomes" id="UP000195437">
    <property type="component" value="Chromosome"/>
</dbReference>
<gene>
    <name evidence="1" type="ORF">CBW65_17570</name>
</gene>
<name>A0A1Y0IPQ0_9BACL</name>
<dbReference type="EMBL" id="CP021434">
    <property type="protein sequence ID" value="ARU62572.1"/>
    <property type="molecule type" value="Genomic_DNA"/>
</dbReference>
<sequence>MRKFLLFGPDTKNYLHLIGPIRVTIHLVTAYFLQLEQPLRLRIGQDRGVFFMPKTEKLWREWKEMTVCPLQK</sequence>
<reference evidence="2" key="1">
    <citation type="submission" date="2017-05" db="EMBL/GenBank/DDBJ databases">
        <authorList>
            <person name="Sung H."/>
        </authorList>
    </citation>
    <scope>NUCLEOTIDE SEQUENCE [LARGE SCALE GENOMIC DNA]</scope>
    <source>
        <strain evidence="2">AR23208</strain>
    </source>
</reference>
<dbReference type="KEGG" id="tum:CBW65_17570"/>
<keyword evidence="2" id="KW-1185">Reference proteome</keyword>
<dbReference type="AlphaFoldDB" id="A0A1Y0IPQ0"/>
<protein>
    <submittedName>
        <fullName evidence="1">Uncharacterized protein</fullName>
    </submittedName>
</protein>